<dbReference type="PROSITE" id="PS00063">
    <property type="entry name" value="ALDOKETO_REDUCTASE_3"/>
    <property type="match status" value="1"/>
</dbReference>
<evidence type="ECO:0000259" key="2">
    <source>
        <dbReference type="Pfam" id="PF00248"/>
    </source>
</evidence>
<gene>
    <name evidence="3" type="ORF">KAF25_008006</name>
</gene>
<evidence type="ECO:0000313" key="4">
    <source>
        <dbReference type="Proteomes" id="UP000782241"/>
    </source>
</evidence>
<feature type="domain" description="NADP-dependent oxidoreductase" evidence="2">
    <location>
        <begin position="68"/>
        <end position="331"/>
    </location>
</feature>
<accession>A0A9P7HGC5</accession>
<dbReference type="GO" id="GO:0016616">
    <property type="term" value="F:oxidoreductase activity, acting on the CH-OH group of donors, NAD or NADP as acceptor"/>
    <property type="evidence" value="ECO:0007669"/>
    <property type="project" value="UniProtKB-ARBA"/>
</dbReference>
<dbReference type="PRINTS" id="PR00069">
    <property type="entry name" value="ALDKETRDTASE"/>
</dbReference>
<evidence type="ECO:0000256" key="1">
    <source>
        <dbReference type="ARBA" id="ARBA00023002"/>
    </source>
</evidence>
<comment type="caution">
    <text evidence="3">The sequence shown here is derived from an EMBL/GenBank/DDBJ whole genome shotgun (WGS) entry which is preliminary data.</text>
</comment>
<dbReference type="SUPFAM" id="SSF51430">
    <property type="entry name" value="NAD(P)-linked oxidoreductase"/>
    <property type="match status" value="1"/>
</dbReference>
<dbReference type="InterPro" id="IPR023210">
    <property type="entry name" value="NADP_OxRdtase_dom"/>
</dbReference>
<proteinExistence type="predicted"/>
<dbReference type="Gene3D" id="3.20.20.100">
    <property type="entry name" value="NADP-dependent oxidoreductase domain"/>
    <property type="match status" value="1"/>
</dbReference>
<evidence type="ECO:0000313" key="3">
    <source>
        <dbReference type="EMBL" id="KAG5664272.1"/>
    </source>
</evidence>
<dbReference type="EMBL" id="JAGPUO010000002">
    <property type="protein sequence ID" value="KAG5664272.1"/>
    <property type="molecule type" value="Genomic_DNA"/>
</dbReference>
<name>A0A9P7HGC5_9HYPO</name>
<dbReference type="InterPro" id="IPR036812">
    <property type="entry name" value="NAD(P)_OxRdtase_dom_sf"/>
</dbReference>
<dbReference type="PANTHER" id="PTHR11732">
    <property type="entry name" value="ALDO/KETO REDUCTASE"/>
    <property type="match status" value="1"/>
</dbReference>
<dbReference type="InterPro" id="IPR020471">
    <property type="entry name" value="AKR"/>
</dbReference>
<dbReference type="PROSITE" id="PS00062">
    <property type="entry name" value="ALDOKETO_REDUCTASE_2"/>
    <property type="match status" value="1"/>
</dbReference>
<dbReference type="AlphaFoldDB" id="A0A9P7HGC5"/>
<organism evidence="3 4">
    <name type="scientific">Fusarium avenaceum</name>
    <dbReference type="NCBI Taxonomy" id="40199"/>
    <lineage>
        <taxon>Eukaryota</taxon>
        <taxon>Fungi</taxon>
        <taxon>Dikarya</taxon>
        <taxon>Ascomycota</taxon>
        <taxon>Pezizomycotina</taxon>
        <taxon>Sordariomycetes</taxon>
        <taxon>Hypocreomycetidae</taxon>
        <taxon>Hypocreales</taxon>
        <taxon>Nectriaceae</taxon>
        <taxon>Fusarium</taxon>
        <taxon>Fusarium tricinctum species complex</taxon>
    </lineage>
</organism>
<dbReference type="FunFam" id="3.20.20.100:FF:000002">
    <property type="entry name" value="2,5-diketo-D-gluconic acid reductase A"/>
    <property type="match status" value="1"/>
</dbReference>
<keyword evidence="4" id="KW-1185">Reference proteome</keyword>
<sequence>MFMMWQRFITCKSPALLRASSSLLLCPRSLSHPSFSSLNSTHPPYFNKTHTMAPTTFKLNTGQEIPAVGLGTWQSPAGQVEKAVTYALKDGYKMIDCAYCYGNEEEVGAGLKAAFEAGVKREDIFVVTKVWATYNTRPEQGLDRSLKALGLDYVDLFLVHWPLLLNPDGNDDKFPKKADGSRDVIRDYNHVDGWKLMEKLPATGKTRGVGVCNYSKKYLEELLPHATIIPAVNQIENHPELPQQEIVDFCKEKGIHIEAYSPLGSTGGPVMTAAPVVKIAEKRGVSASTVLLSYHVARGSTVLAKSVTPERITANKTIIDLDDEDVKALNDYSAELQSKGELKRYVYPPFGIDFGFPDKS</sequence>
<dbReference type="Pfam" id="PF00248">
    <property type="entry name" value="Aldo_ket_red"/>
    <property type="match status" value="1"/>
</dbReference>
<dbReference type="InterPro" id="IPR018170">
    <property type="entry name" value="Aldo/ket_reductase_CS"/>
</dbReference>
<dbReference type="Proteomes" id="UP000782241">
    <property type="component" value="Unassembled WGS sequence"/>
</dbReference>
<keyword evidence="1" id="KW-0560">Oxidoreductase</keyword>
<reference evidence="3" key="1">
    <citation type="submission" date="2021-04" db="EMBL/GenBank/DDBJ databases">
        <title>Draft genome of Fusarium avenaceum strain F156N33, isolated from an atmospheric sample in Virginia.</title>
        <authorList>
            <person name="Yang S."/>
            <person name="Vinatzer B.A."/>
            <person name="Coleman J."/>
        </authorList>
    </citation>
    <scope>NUCLEOTIDE SEQUENCE</scope>
    <source>
        <strain evidence="3">F156N33</strain>
    </source>
</reference>
<protein>
    <recommendedName>
        <fullName evidence="2">NADP-dependent oxidoreductase domain-containing protein</fullName>
    </recommendedName>
</protein>